<evidence type="ECO:0000313" key="1">
    <source>
        <dbReference type="EMBL" id="CAC5395851.1"/>
    </source>
</evidence>
<proteinExistence type="predicted"/>
<reference evidence="1 2" key="1">
    <citation type="submission" date="2020-06" db="EMBL/GenBank/DDBJ databases">
        <authorList>
            <person name="Li R."/>
            <person name="Bekaert M."/>
        </authorList>
    </citation>
    <scope>NUCLEOTIDE SEQUENCE [LARGE SCALE GENOMIC DNA]</scope>
    <source>
        <strain evidence="2">wild</strain>
    </source>
</reference>
<evidence type="ECO:0000313" key="2">
    <source>
        <dbReference type="Proteomes" id="UP000507470"/>
    </source>
</evidence>
<organism evidence="1 2">
    <name type="scientific">Mytilus coruscus</name>
    <name type="common">Sea mussel</name>
    <dbReference type="NCBI Taxonomy" id="42192"/>
    <lineage>
        <taxon>Eukaryota</taxon>
        <taxon>Metazoa</taxon>
        <taxon>Spiralia</taxon>
        <taxon>Lophotrochozoa</taxon>
        <taxon>Mollusca</taxon>
        <taxon>Bivalvia</taxon>
        <taxon>Autobranchia</taxon>
        <taxon>Pteriomorphia</taxon>
        <taxon>Mytilida</taxon>
        <taxon>Mytiloidea</taxon>
        <taxon>Mytilidae</taxon>
        <taxon>Mytilinae</taxon>
        <taxon>Mytilus</taxon>
    </lineage>
</organism>
<name>A0A6J8CJB3_MYTCO</name>
<gene>
    <name evidence="1" type="ORF">MCOR_30477</name>
</gene>
<dbReference type="EMBL" id="CACVKT020005595">
    <property type="protein sequence ID" value="CAC5395851.1"/>
    <property type="molecule type" value="Genomic_DNA"/>
</dbReference>
<dbReference type="Proteomes" id="UP000507470">
    <property type="component" value="Unassembled WGS sequence"/>
</dbReference>
<protein>
    <submittedName>
        <fullName evidence="1">Uncharacterized protein</fullName>
    </submittedName>
</protein>
<dbReference type="AlphaFoldDB" id="A0A6J8CJB3"/>
<sequence>MNSKARALLFRTVSRQMILVKLIKIFLRSLKTTAENHGFDFCPRSFMKEDFSQKVQMLQEKIPSKQITDYLLDNWCTDKWGCQWANYGRHLFYEDQDTNNLVESKMVVPSPYIQSTSIDETRQELKEDKETTDQAIKRKKLRNQYICKQSKFPDN</sequence>
<keyword evidence="2" id="KW-1185">Reference proteome</keyword>
<accession>A0A6J8CJB3</accession>